<gene>
    <name evidence="3" type="ORF">AALO_G00112640</name>
</gene>
<evidence type="ECO:0000313" key="4">
    <source>
        <dbReference type="Proteomes" id="UP000823561"/>
    </source>
</evidence>
<comment type="caution">
    <text evidence="3">The sequence shown here is derived from an EMBL/GenBank/DDBJ whole genome shotgun (WGS) entry which is preliminary data.</text>
</comment>
<evidence type="ECO:0000256" key="1">
    <source>
        <dbReference type="SAM" id="MobiDB-lite"/>
    </source>
</evidence>
<keyword evidence="2" id="KW-1133">Transmembrane helix</keyword>
<sequence>MSASSADSSQAFPSSIAGLVFIVFGLVTGAVAPWAALDVDAPSFTGAGGGGGGGGGGGVGKELTGG</sequence>
<accession>A0AAV6GTK0</accession>
<dbReference type="Proteomes" id="UP000823561">
    <property type="component" value="Chromosome 8"/>
</dbReference>
<evidence type="ECO:0000313" key="3">
    <source>
        <dbReference type="EMBL" id="KAG5277025.1"/>
    </source>
</evidence>
<dbReference type="AlphaFoldDB" id="A0AAV6GTK0"/>
<evidence type="ECO:0000256" key="2">
    <source>
        <dbReference type="SAM" id="Phobius"/>
    </source>
</evidence>
<proteinExistence type="predicted"/>
<dbReference type="EMBL" id="JADWDJ010000008">
    <property type="protein sequence ID" value="KAG5277025.1"/>
    <property type="molecule type" value="Genomic_DNA"/>
</dbReference>
<feature type="region of interest" description="Disordered" evidence="1">
    <location>
        <begin position="46"/>
        <end position="66"/>
    </location>
</feature>
<keyword evidence="2" id="KW-0472">Membrane</keyword>
<keyword evidence="2" id="KW-0812">Transmembrane</keyword>
<protein>
    <submittedName>
        <fullName evidence="3">Uncharacterized protein</fullName>
    </submittedName>
</protein>
<reference evidence="3" key="1">
    <citation type="submission" date="2020-10" db="EMBL/GenBank/DDBJ databases">
        <title>Chromosome-scale genome assembly of the Allis shad, Alosa alosa.</title>
        <authorList>
            <person name="Margot Z."/>
            <person name="Christophe K."/>
            <person name="Cabau C."/>
            <person name="Louis A."/>
            <person name="Berthelot C."/>
            <person name="Parey E."/>
            <person name="Roest Crollius H."/>
            <person name="Montfort J."/>
            <person name="Robinson-Rechavi M."/>
            <person name="Bucao C."/>
            <person name="Bouchez O."/>
            <person name="Gislard M."/>
            <person name="Lluch J."/>
            <person name="Milhes M."/>
            <person name="Lampietro C."/>
            <person name="Lopez Roques C."/>
            <person name="Donnadieu C."/>
            <person name="Braasch I."/>
            <person name="Desvignes T."/>
            <person name="Postlethwait J."/>
            <person name="Bobe J."/>
            <person name="Guiguen Y."/>
        </authorList>
    </citation>
    <scope>NUCLEOTIDE SEQUENCE</scope>
    <source>
        <strain evidence="3">M-15738</strain>
        <tissue evidence="3">Blood</tissue>
    </source>
</reference>
<name>A0AAV6GTK0_9TELE</name>
<feature type="transmembrane region" description="Helical" evidence="2">
    <location>
        <begin position="12"/>
        <end position="36"/>
    </location>
</feature>
<organism evidence="3 4">
    <name type="scientific">Alosa alosa</name>
    <name type="common">allis shad</name>
    <dbReference type="NCBI Taxonomy" id="278164"/>
    <lineage>
        <taxon>Eukaryota</taxon>
        <taxon>Metazoa</taxon>
        <taxon>Chordata</taxon>
        <taxon>Craniata</taxon>
        <taxon>Vertebrata</taxon>
        <taxon>Euteleostomi</taxon>
        <taxon>Actinopterygii</taxon>
        <taxon>Neopterygii</taxon>
        <taxon>Teleostei</taxon>
        <taxon>Clupei</taxon>
        <taxon>Clupeiformes</taxon>
        <taxon>Clupeoidei</taxon>
        <taxon>Clupeidae</taxon>
        <taxon>Alosa</taxon>
    </lineage>
</organism>
<keyword evidence="4" id="KW-1185">Reference proteome</keyword>